<keyword evidence="1 3" id="KW-0378">Hydrolase</keyword>
<dbReference type="Pfam" id="PF00857">
    <property type="entry name" value="Isochorismatase"/>
    <property type="match status" value="1"/>
</dbReference>
<dbReference type="CDD" id="cd00431">
    <property type="entry name" value="cysteine_hydrolases"/>
    <property type="match status" value="1"/>
</dbReference>
<protein>
    <submittedName>
        <fullName evidence="3">Cysteine hydrolase</fullName>
    </submittedName>
</protein>
<dbReference type="InterPro" id="IPR000868">
    <property type="entry name" value="Isochorismatase-like_dom"/>
</dbReference>
<name>A0A385T0J4_9BACT</name>
<accession>A0A385T0J4</accession>
<evidence type="ECO:0000256" key="1">
    <source>
        <dbReference type="ARBA" id="ARBA00022801"/>
    </source>
</evidence>
<dbReference type="PANTHER" id="PTHR43540">
    <property type="entry name" value="PEROXYUREIDOACRYLATE/UREIDOACRYLATE AMIDOHYDROLASE-RELATED"/>
    <property type="match status" value="1"/>
</dbReference>
<dbReference type="Gene3D" id="3.40.50.850">
    <property type="entry name" value="Isochorismatase-like"/>
    <property type="match status" value="1"/>
</dbReference>
<dbReference type="InterPro" id="IPR036380">
    <property type="entry name" value="Isochorismatase-like_sf"/>
</dbReference>
<dbReference type="InterPro" id="IPR050272">
    <property type="entry name" value="Isochorismatase-like_hydrls"/>
</dbReference>
<dbReference type="SUPFAM" id="SSF52499">
    <property type="entry name" value="Isochorismatase-like hydrolases"/>
    <property type="match status" value="1"/>
</dbReference>
<dbReference type="OrthoDB" id="9791276at2"/>
<keyword evidence="4" id="KW-1185">Reference proteome</keyword>
<sequence>MTQAMKDVAPFLQSVSKKALLVIDVQENLLNPKSKLHMVPDEVLPMVNNVNRLIQLFLKTNHPIIYTVNEWTNPILNALTGNVCKKGSPGVGIDKQINVVSDRIYYKSKMNALSDKNLVAFLHQQNIEELYITGLFAEACVKSTARSAVRHGFTTVVVEDAVGSKSVEHKLRWIKYCQKKGATIMTSDQLTE</sequence>
<evidence type="ECO:0000313" key="4">
    <source>
        <dbReference type="Proteomes" id="UP000266183"/>
    </source>
</evidence>
<evidence type="ECO:0000313" key="3">
    <source>
        <dbReference type="EMBL" id="AYB34588.1"/>
    </source>
</evidence>
<feature type="domain" description="Isochorismatase-like" evidence="2">
    <location>
        <begin position="19"/>
        <end position="189"/>
    </location>
</feature>
<dbReference type="AlphaFoldDB" id="A0A385T0J4"/>
<dbReference type="RefSeq" id="WP_119757847.1">
    <property type="nucleotide sequence ID" value="NZ_CP032382.1"/>
</dbReference>
<proteinExistence type="predicted"/>
<dbReference type="GO" id="GO:0016787">
    <property type="term" value="F:hydrolase activity"/>
    <property type="evidence" value="ECO:0007669"/>
    <property type="project" value="UniProtKB-KW"/>
</dbReference>
<reference evidence="4" key="1">
    <citation type="submission" date="2018-09" db="EMBL/GenBank/DDBJ databases">
        <title>Chryseolinea sp. KIS68-18 isolated from soil.</title>
        <authorList>
            <person name="Weon H.-Y."/>
            <person name="Kwon S.-W."/>
            <person name="Lee S.A."/>
        </authorList>
    </citation>
    <scope>NUCLEOTIDE SEQUENCE [LARGE SCALE GENOMIC DNA]</scope>
    <source>
        <strain evidence="4">KIS68-18</strain>
    </source>
</reference>
<gene>
    <name evidence="3" type="ORF">D4L85_30160</name>
</gene>
<dbReference type="KEGG" id="chk:D4L85_30160"/>
<evidence type="ECO:0000259" key="2">
    <source>
        <dbReference type="Pfam" id="PF00857"/>
    </source>
</evidence>
<dbReference type="EMBL" id="CP032382">
    <property type="protein sequence ID" value="AYB34588.1"/>
    <property type="molecule type" value="Genomic_DNA"/>
</dbReference>
<organism evidence="3 4">
    <name type="scientific">Chryseolinea soli</name>
    <dbReference type="NCBI Taxonomy" id="2321403"/>
    <lineage>
        <taxon>Bacteria</taxon>
        <taxon>Pseudomonadati</taxon>
        <taxon>Bacteroidota</taxon>
        <taxon>Cytophagia</taxon>
        <taxon>Cytophagales</taxon>
        <taxon>Fulvivirgaceae</taxon>
        <taxon>Chryseolinea</taxon>
    </lineage>
</organism>
<dbReference type="Proteomes" id="UP000266183">
    <property type="component" value="Chromosome"/>
</dbReference>